<proteinExistence type="inferred from homology"/>
<dbReference type="Proteomes" id="UP000594262">
    <property type="component" value="Unplaced"/>
</dbReference>
<accession>A0A7M5WZL1</accession>
<feature type="transmembrane region" description="Helical" evidence="6">
    <location>
        <begin position="144"/>
        <end position="170"/>
    </location>
</feature>
<feature type="transmembrane region" description="Helical" evidence="6">
    <location>
        <begin position="85"/>
        <end position="106"/>
    </location>
</feature>
<evidence type="ECO:0000256" key="5">
    <source>
        <dbReference type="ARBA" id="ARBA00023136"/>
    </source>
</evidence>
<evidence type="ECO:0000259" key="7">
    <source>
        <dbReference type="Pfam" id="PF10277"/>
    </source>
</evidence>
<dbReference type="GeneID" id="136803604"/>
<evidence type="ECO:0000256" key="3">
    <source>
        <dbReference type="ARBA" id="ARBA00022692"/>
    </source>
</evidence>
<feature type="domain" description="CWH43-like N-terminal" evidence="7">
    <location>
        <begin position="38"/>
        <end position="256"/>
    </location>
</feature>
<feature type="transmembrane region" description="Helical" evidence="6">
    <location>
        <begin position="237"/>
        <end position="255"/>
    </location>
</feature>
<dbReference type="PANTHER" id="PTHR21324">
    <property type="entry name" value="FASTING-INDUCIBLE INTEGRAL MEMBRANE PROTEIN TM6P1-RELATED"/>
    <property type="match status" value="1"/>
</dbReference>
<comment type="subcellular location">
    <subcellularLocation>
        <location evidence="1">Endomembrane system</location>
        <topology evidence="1">Multi-pass membrane protein</topology>
    </subcellularLocation>
</comment>
<name>A0A7M5WZL1_9CNID</name>
<evidence type="ECO:0000256" key="2">
    <source>
        <dbReference type="ARBA" id="ARBA00006565"/>
    </source>
</evidence>
<dbReference type="InterPro" id="IPR019402">
    <property type="entry name" value="CWH43_N"/>
</dbReference>
<organism evidence="8 9">
    <name type="scientific">Clytia hemisphaerica</name>
    <dbReference type="NCBI Taxonomy" id="252671"/>
    <lineage>
        <taxon>Eukaryota</taxon>
        <taxon>Metazoa</taxon>
        <taxon>Cnidaria</taxon>
        <taxon>Hydrozoa</taxon>
        <taxon>Hydroidolina</taxon>
        <taxon>Leptothecata</taxon>
        <taxon>Obeliida</taxon>
        <taxon>Clytiidae</taxon>
        <taxon>Clytia</taxon>
    </lineage>
</organism>
<evidence type="ECO:0000256" key="1">
    <source>
        <dbReference type="ARBA" id="ARBA00004127"/>
    </source>
</evidence>
<feature type="transmembrane region" description="Helical" evidence="6">
    <location>
        <begin position="191"/>
        <end position="217"/>
    </location>
</feature>
<evidence type="ECO:0000256" key="6">
    <source>
        <dbReference type="SAM" id="Phobius"/>
    </source>
</evidence>
<dbReference type="Pfam" id="PF10277">
    <property type="entry name" value="Frag1"/>
    <property type="match status" value="1"/>
</dbReference>
<keyword evidence="3 6" id="KW-0812">Transmembrane</keyword>
<keyword evidence="4 6" id="KW-1133">Transmembrane helix</keyword>
<evidence type="ECO:0000256" key="4">
    <source>
        <dbReference type="ARBA" id="ARBA00022989"/>
    </source>
</evidence>
<comment type="similarity">
    <text evidence="2">Belongs to the DRAM/TMEM150 family.</text>
</comment>
<protein>
    <recommendedName>
        <fullName evidence="7">CWH43-like N-terminal domain-containing protein</fullName>
    </recommendedName>
</protein>
<feature type="transmembrane region" description="Helical" evidence="6">
    <location>
        <begin position="118"/>
        <end position="138"/>
    </location>
</feature>
<dbReference type="EnsemblMetazoa" id="CLYHEMT015381.1">
    <property type="protein sequence ID" value="CLYHEMP015381.1"/>
    <property type="gene ID" value="CLYHEMG015381"/>
</dbReference>
<keyword evidence="9" id="KW-1185">Reference proteome</keyword>
<sequence>MADSKIQAEEETRTTLNAPNHANNRKSYQINLRWIIFSLPIISSLCSFIACLMAYIIGVNSGTLKPLPFIPYISDTGDFKPNSSIFTLFLILSSFATLVIAIVRFYQIAAEARCSIANRAALVSAFLFLLGKIVVSSFQLSSNIFVHFAAAGLYFLGATIYTLLQCYITYRFLGDSINKERFVKDSTWRRGCIVYLIRVVCCVGLVINLIIFGVFATIPSLEIHNRGGANVAQATEWALAAFKIIFLSTFTYDFWNIEFKFGMEFKTIQPKDFPSPETQVSIDIEDNIRLARYTRFDSKEPNKVKIEFHT</sequence>
<dbReference type="GO" id="GO:0012505">
    <property type="term" value="C:endomembrane system"/>
    <property type="evidence" value="ECO:0007669"/>
    <property type="project" value="UniProtKB-SubCell"/>
</dbReference>
<dbReference type="AlphaFoldDB" id="A0A7M5WZL1"/>
<feature type="transmembrane region" description="Helical" evidence="6">
    <location>
        <begin position="34"/>
        <end position="57"/>
    </location>
</feature>
<reference evidence="8" key="1">
    <citation type="submission" date="2021-01" db="UniProtKB">
        <authorList>
            <consortium name="EnsemblMetazoa"/>
        </authorList>
    </citation>
    <scope>IDENTIFICATION</scope>
</reference>
<evidence type="ECO:0000313" key="8">
    <source>
        <dbReference type="EnsemblMetazoa" id="CLYHEMP015381.1"/>
    </source>
</evidence>
<dbReference type="RefSeq" id="XP_066916428.1">
    <property type="nucleotide sequence ID" value="XM_067060327.1"/>
</dbReference>
<dbReference type="OrthoDB" id="191706at2759"/>
<dbReference type="InterPro" id="IPR050911">
    <property type="entry name" value="DRAM/TMEM150_Autophagy_Mod"/>
</dbReference>
<evidence type="ECO:0000313" key="9">
    <source>
        <dbReference type="Proteomes" id="UP000594262"/>
    </source>
</evidence>
<dbReference type="PANTHER" id="PTHR21324:SF2">
    <property type="entry name" value="EG:22E5.9 PROTEIN"/>
    <property type="match status" value="1"/>
</dbReference>
<keyword evidence="5 6" id="KW-0472">Membrane</keyword>